<dbReference type="Proteomes" id="UP000886858">
    <property type="component" value="Unassembled WGS sequence"/>
</dbReference>
<proteinExistence type="predicted"/>
<reference evidence="1" key="2">
    <citation type="submission" date="2021-04" db="EMBL/GenBank/DDBJ databases">
        <authorList>
            <person name="Gilroy R."/>
        </authorList>
    </citation>
    <scope>NUCLEOTIDE SEQUENCE</scope>
    <source>
        <strain evidence="1">CHK179-7159</strain>
    </source>
</reference>
<reference evidence="1" key="1">
    <citation type="journal article" date="2021" name="PeerJ">
        <title>Extensive microbial diversity within the chicken gut microbiome revealed by metagenomics and culture.</title>
        <authorList>
            <person name="Gilroy R."/>
            <person name="Ravi A."/>
            <person name="Getino M."/>
            <person name="Pursley I."/>
            <person name="Horton D.L."/>
            <person name="Alikhan N.F."/>
            <person name="Baker D."/>
            <person name="Gharbi K."/>
            <person name="Hall N."/>
            <person name="Watson M."/>
            <person name="Adriaenssens E.M."/>
            <person name="Foster-Nyarko E."/>
            <person name="Jarju S."/>
            <person name="Secka A."/>
            <person name="Antonio M."/>
            <person name="Oren A."/>
            <person name="Chaudhuri R.R."/>
            <person name="La Ragione R."/>
            <person name="Hildebrand F."/>
            <person name="Pallen M.J."/>
        </authorList>
    </citation>
    <scope>NUCLEOTIDE SEQUENCE</scope>
    <source>
        <strain evidence="1">CHK179-7159</strain>
    </source>
</reference>
<name>A0A9D2KYG4_9FIRM</name>
<comment type="caution">
    <text evidence="1">The sequence shown here is derived from an EMBL/GenBank/DDBJ whole genome shotgun (WGS) entry which is preliminary data.</text>
</comment>
<evidence type="ECO:0008006" key="3">
    <source>
        <dbReference type="Google" id="ProtNLM"/>
    </source>
</evidence>
<organism evidence="1 2">
    <name type="scientific">Candidatus Eisenbergiella merdipullorum</name>
    <dbReference type="NCBI Taxonomy" id="2838553"/>
    <lineage>
        <taxon>Bacteria</taxon>
        <taxon>Bacillati</taxon>
        <taxon>Bacillota</taxon>
        <taxon>Clostridia</taxon>
        <taxon>Lachnospirales</taxon>
        <taxon>Lachnospiraceae</taxon>
        <taxon>Eisenbergiella</taxon>
    </lineage>
</organism>
<gene>
    <name evidence="1" type="ORF">H9717_00205</name>
</gene>
<evidence type="ECO:0000313" key="1">
    <source>
        <dbReference type="EMBL" id="HJA91543.1"/>
    </source>
</evidence>
<evidence type="ECO:0000313" key="2">
    <source>
        <dbReference type="Proteomes" id="UP000886858"/>
    </source>
</evidence>
<dbReference type="InterPro" id="IPR009057">
    <property type="entry name" value="Homeodomain-like_sf"/>
</dbReference>
<dbReference type="EMBL" id="DWYY01000003">
    <property type="protein sequence ID" value="HJA91543.1"/>
    <property type="molecule type" value="Genomic_DNA"/>
</dbReference>
<sequence length="85" mass="9949">MKYVNAAEILPERLLKELQTYIDGEIVYIPRSSAKRQWGTASGSRTFYRERNKEIQRLYKEGASIHTLMKQFSLAYSTIKKIIYG</sequence>
<dbReference type="NCBIfam" id="NF040785">
    <property type="entry name" value="CD3324_fam"/>
    <property type="match status" value="1"/>
</dbReference>
<dbReference type="SUPFAM" id="SSF46689">
    <property type="entry name" value="Homeodomain-like"/>
    <property type="match status" value="1"/>
</dbReference>
<accession>A0A9D2KYG4</accession>
<dbReference type="InterPro" id="IPR049739">
    <property type="entry name" value="YraL-like"/>
</dbReference>
<protein>
    <recommendedName>
        <fullName evidence="3">Mor transcription activator domain-containing protein</fullName>
    </recommendedName>
</protein>
<dbReference type="AlphaFoldDB" id="A0A9D2KYG4"/>